<keyword evidence="3" id="KW-0238">DNA-binding</keyword>
<dbReference type="AlphaFoldDB" id="A0A933IBF9"/>
<dbReference type="Pfam" id="PF04542">
    <property type="entry name" value="Sigma70_r2"/>
    <property type="match status" value="1"/>
</dbReference>
<evidence type="ECO:0000256" key="4">
    <source>
        <dbReference type="ARBA" id="ARBA00023163"/>
    </source>
</evidence>
<dbReference type="InterPro" id="IPR039425">
    <property type="entry name" value="RNA_pol_sigma-70-like"/>
</dbReference>
<reference evidence="6" key="1">
    <citation type="submission" date="2020-07" db="EMBL/GenBank/DDBJ databases">
        <title>Huge and variable diversity of episymbiotic CPR bacteria and DPANN archaea in groundwater ecosystems.</title>
        <authorList>
            <person name="He C.Y."/>
            <person name="Keren R."/>
            <person name="Whittaker M."/>
            <person name="Farag I.F."/>
            <person name="Doudna J."/>
            <person name="Cate J.H.D."/>
            <person name="Banfield J.F."/>
        </authorList>
    </citation>
    <scope>NUCLEOTIDE SEQUENCE</scope>
    <source>
        <strain evidence="6">NC_groundwater_1520_Pr4_B-0.1um_53_5</strain>
    </source>
</reference>
<protein>
    <submittedName>
        <fullName evidence="6">Sigma-70 family RNA polymerase sigma factor</fullName>
    </submittedName>
</protein>
<feature type="non-terminal residue" evidence="6">
    <location>
        <position position="81"/>
    </location>
</feature>
<organism evidence="6 7">
    <name type="scientific">candidate division TA06 bacterium</name>
    <dbReference type="NCBI Taxonomy" id="2250710"/>
    <lineage>
        <taxon>Bacteria</taxon>
        <taxon>Bacteria division TA06</taxon>
    </lineage>
</organism>
<dbReference type="SUPFAM" id="SSF88946">
    <property type="entry name" value="Sigma2 domain of RNA polymerase sigma factors"/>
    <property type="match status" value="1"/>
</dbReference>
<dbReference type="EMBL" id="JACQXR010000088">
    <property type="protein sequence ID" value="MBI4726883.1"/>
    <property type="molecule type" value="Genomic_DNA"/>
</dbReference>
<dbReference type="Proteomes" id="UP000736328">
    <property type="component" value="Unassembled WGS sequence"/>
</dbReference>
<dbReference type="GO" id="GO:0006352">
    <property type="term" value="P:DNA-templated transcription initiation"/>
    <property type="evidence" value="ECO:0007669"/>
    <property type="project" value="InterPro"/>
</dbReference>
<sequence length="81" mass="9204">MIDQTEKNIQAGPQSYDIKEVITSNSQAIYRLCYRLTGNVEDAKDLTQEVFIRAYKGLGNFKGQSEIKTWLYRIAIILGSS</sequence>
<dbReference type="PANTHER" id="PTHR43133:SF8">
    <property type="entry name" value="RNA POLYMERASE SIGMA FACTOR HI_1459-RELATED"/>
    <property type="match status" value="1"/>
</dbReference>
<dbReference type="InterPro" id="IPR013325">
    <property type="entry name" value="RNA_pol_sigma_r2"/>
</dbReference>
<name>A0A933IBF9_UNCT6</name>
<proteinExistence type="predicted"/>
<comment type="caution">
    <text evidence="6">The sequence shown here is derived from an EMBL/GenBank/DDBJ whole genome shotgun (WGS) entry which is preliminary data.</text>
</comment>
<evidence type="ECO:0000313" key="6">
    <source>
        <dbReference type="EMBL" id="MBI4726883.1"/>
    </source>
</evidence>
<keyword evidence="1" id="KW-0805">Transcription regulation</keyword>
<dbReference type="InterPro" id="IPR007627">
    <property type="entry name" value="RNA_pol_sigma70_r2"/>
</dbReference>
<evidence type="ECO:0000256" key="1">
    <source>
        <dbReference type="ARBA" id="ARBA00023015"/>
    </source>
</evidence>
<dbReference type="PANTHER" id="PTHR43133">
    <property type="entry name" value="RNA POLYMERASE ECF-TYPE SIGMA FACTO"/>
    <property type="match status" value="1"/>
</dbReference>
<keyword evidence="2" id="KW-0731">Sigma factor</keyword>
<evidence type="ECO:0000259" key="5">
    <source>
        <dbReference type="Pfam" id="PF04542"/>
    </source>
</evidence>
<dbReference type="GO" id="GO:0016987">
    <property type="term" value="F:sigma factor activity"/>
    <property type="evidence" value="ECO:0007669"/>
    <property type="project" value="UniProtKB-KW"/>
</dbReference>
<gene>
    <name evidence="6" type="ORF">HY768_06630</name>
</gene>
<accession>A0A933IBF9</accession>
<evidence type="ECO:0000256" key="2">
    <source>
        <dbReference type="ARBA" id="ARBA00023082"/>
    </source>
</evidence>
<dbReference type="NCBIfam" id="TIGR02937">
    <property type="entry name" value="sigma70-ECF"/>
    <property type="match status" value="1"/>
</dbReference>
<dbReference type="Gene3D" id="1.10.1740.10">
    <property type="match status" value="1"/>
</dbReference>
<feature type="domain" description="RNA polymerase sigma-70 region 2" evidence="5">
    <location>
        <begin position="22"/>
        <end position="75"/>
    </location>
</feature>
<evidence type="ECO:0000256" key="3">
    <source>
        <dbReference type="ARBA" id="ARBA00023125"/>
    </source>
</evidence>
<keyword evidence="4" id="KW-0804">Transcription</keyword>
<dbReference type="InterPro" id="IPR014284">
    <property type="entry name" value="RNA_pol_sigma-70_dom"/>
</dbReference>
<dbReference type="GO" id="GO:0003677">
    <property type="term" value="F:DNA binding"/>
    <property type="evidence" value="ECO:0007669"/>
    <property type="project" value="UniProtKB-KW"/>
</dbReference>
<evidence type="ECO:0000313" key="7">
    <source>
        <dbReference type="Proteomes" id="UP000736328"/>
    </source>
</evidence>